<gene>
    <name evidence="2" type="ORF">GJ668_00515</name>
</gene>
<protein>
    <submittedName>
        <fullName evidence="2">Uncharacterized protein</fullName>
    </submittedName>
</protein>
<keyword evidence="1" id="KW-0732">Signal</keyword>
<comment type="caution">
    <text evidence="2">The sequence shown here is derived from an EMBL/GenBank/DDBJ whole genome shotgun (WGS) entry which is preliminary data.</text>
</comment>
<dbReference type="AlphaFoldDB" id="A0A6N8E7L5"/>
<dbReference type="Gene3D" id="2.60.120.380">
    <property type="match status" value="1"/>
</dbReference>
<feature type="chain" id="PRO_5026870494" evidence="1">
    <location>
        <begin position="22"/>
        <end position="558"/>
    </location>
</feature>
<organism evidence="2 3">
    <name type="scientific">Allochromatium palmeri</name>
    <dbReference type="NCBI Taxonomy" id="231048"/>
    <lineage>
        <taxon>Bacteria</taxon>
        <taxon>Pseudomonadati</taxon>
        <taxon>Pseudomonadota</taxon>
        <taxon>Gammaproteobacteria</taxon>
        <taxon>Chromatiales</taxon>
        <taxon>Chromatiaceae</taxon>
        <taxon>Allochromatium</taxon>
    </lineage>
</organism>
<feature type="signal peptide" evidence="1">
    <location>
        <begin position="1"/>
        <end position="21"/>
    </location>
</feature>
<evidence type="ECO:0000313" key="3">
    <source>
        <dbReference type="Proteomes" id="UP000434044"/>
    </source>
</evidence>
<dbReference type="OrthoDB" id="5752843at2"/>
<accession>A0A6N8E7L5</accession>
<reference evidence="2 3" key="1">
    <citation type="submission" date="2019-11" db="EMBL/GenBank/DDBJ databases">
        <title>Whole-genome sequence of the anaerobic purple sulfur bacterium Allochromatium palmeri DSM 15591.</title>
        <authorList>
            <person name="Kyndt J.A."/>
            <person name="Meyer T.E."/>
        </authorList>
    </citation>
    <scope>NUCLEOTIDE SEQUENCE [LARGE SCALE GENOMIC DNA]</scope>
    <source>
        <strain evidence="2 3">DSM 15591</strain>
    </source>
</reference>
<dbReference type="Proteomes" id="UP000434044">
    <property type="component" value="Unassembled WGS sequence"/>
</dbReference>
<name>A0A6N8E7L5_9GAMM</name>
<evidence type="ECO:0000313" key="2">
    <source>
        <dbReference type="EMBL" id="MTW19571.1"/>
    </source>
</evidence>
<evidence type="ECO:0000256" key="1">
    <source>
        <dbReference type="SAM" id="SignalP"/>
    </source>
</evidence>
<proteinExistence type="predicted"/>
<keyword evidence="3" id="KW-1185">Reference proteome</keyword>
<dbReference type="EMBL" id="WNKT01000001">
    <property type="protein sequence ID" value="MTW19571.1"/>
    <property type="molecule type" value="Genomic_DNA"/>
</dbReference>
<sequence length="558" mass="60252">MKSLMHSMAGLALLLPLAVNAATLGSYPADETCQADREASYADGYSLGYSTGESNGWNLGHQAGHDFGIRSCVADPLQFGVTLASVIPAASYGETEPNDNFIAADPLAQGVNFWGQLYGQADQDWFYTETTAPNQNILVTFSVPYWISGVNLLEGLPAVWNISVRDAAGNIFANYNTNVMGAIDSYDQDRETYYSMTYSITAGLAGTYYIVVKPVDDRLICGEFCNVTAYPYSVATVVQDSPLVNNQPVVGFFDAEVEPNDVPSRANPLANGVSMYGLINLTFEGTYPVDTGQTDDDGNAIITSRWGQGEADWFVYESKGNEIVTLTFCSKDQCGLGDWFVQVFDQPSANALESGVAPDQVRPLLAFNTNLYQCDDPATDAFEFCTTEEGDGVYPRDSEAYRIGLRDPGYYFVRIGHIRLFTAPCASYSFVSALDSGGFVGSCGCSNGGNDCMIPSNQCESGDILCINAVTDSCVPGVQPGCQEACTTEGEGEAATETCNYWLTNAVCACSQYGSEVAVPSVYTSPYNFTWHGSQLPPSTIDTDAYEDYLNRPNPYTP</sequence>
<dbReference type="RefSeq" id="WP_155448154.1">
    <property type="nucleotide sequence ID" value="NZ_WNKT01000001.1"/>
</dbReference>